<feature type="transmembrane region" description="Helical" evidence="1">
    <location>
        <begin position="77"/>
        <end position="100"/>
    </location>
</feature>
<dbReference type="AlphaFoldDB" id="A0A7W8KEQ2"/>
<dbReference type="Proteomes" id="UP000539473">
    <property type="component" value="Unassembled WGS sequence"/>
</dbReference>
<comment type="caution">
    <text evidence="3">The sequence shown here is derived from an EMBL/GenBank/DDBJ whole genome shotgun (WGS) entry which is preliminary data.</text>
</comment>
<evidence type="ECO:0000313" key="4">
    <source>
        <dbReference type="Proteomes" id="UP000539473"/>
    </source>
</evidence>
<dbReference type="Pfam" id="PF13367">
    <property type="entry name" value="PrsW-protease"/>
    <property type="match status" value="1"/>
</dbReference>
<organism evidence="3 4">
    <name type="scientific">Deinococcus metalli</name>
    <dbReference type="NCBI Taxonomy" id="1141878"/>
    <lineage>
        <taxon>Bacteria</taxon>
        <taxon>Thermotogati</taxon>
        <taxon>Deinococcota</taxon>
        <taxon>Deinococci</taxon>
        <taxon>Deinococcales</taxon>
        <taxon>Deinococcaceae</taxon>
        <taxon>Deinococcus</taxon>
    </lineage>
</organism>
<dbReference type="RefSeq" id="WP_184111237.1">
    <property type="nucleotide sequence ID" value="NZ_BNAJ01000004.1"/>
</dbReference>
<keyword evidence="1" id="KW-0472">Membrane</keyword>
<keyword evidence="1" id="KW-0812">Transmembrane</keyword>
<feature type="transmembrane region" description="Helical" evidence="1">
    <location>
        <begin position="106"/>
        <end position="125"/>
    </location>
</feature>
<sequence>MTAPTRRLKVTVTSVWAQVIGIPLFVLVAALADRALGGTLTGAGLVAVGLVMAAVPAVLWLLAFYREDRLEPEPKTLVLGVFVLAALLAQAVGQPLIRLLTGPDPSWLVGVATAVLVVGMVQEFLKYAAVRYTVYTTPQFDHRIDGVLYGASAGLGYATVLNVQYILDHGGVDLGVGAIRVAITALAQASFAGLSGYALGRAKFDRRPALWLPAAVGGAALLNGAVSVMLRDLPWVGGLDFRPEYGLVLAVLVAGTTFAFLFTRMRGLNAADERWAAEHPAGGSAP</sequence>
<keyword evidence="1" id="KW-1133">Transmembrane helix</keyword>
<dbReference type="PANTHER" id="PTHR36844">
    <property type="entry name" value="PROTEASE PRSW"/>
    <property type="match status" value="1"/>
</dbReference>
<reference evidence="2" key="4">
    <citation type="submission" date="2024-05" db="EMBL/GenBank/DDBJ databases">
        <authorList>
            <person name="Sun Q."/>
            <person name="Zhou Y."/>
        </authorList>
    </citation>
    <scope>NUCLEOTIDE SEQUENCE</scope>
    <source>
        <strain evidence="2">CGMCC 1.18437</strain>
    </source>
</reference>
<dbReference type="GO" id="GO:0008233">
    <property type="term" value="F:peptidase activity"/>
    <property type="evidence" value="ECO:0007669"/>
    <property type="project" value="InterPro"/>
</dbReference>
<dbReference type="EMBL" id="BNAJ01000004">
    <property type="protein sequence ID" value="GHF43218.1"/>
    <property type="molecule type" value="Genomic_DNA"/>
</dbReference>
<feature type="transmembrane region" description="Helical" evidence="1">
    <location>
        <begin position="146"/>
        <end position="167"/>
    </location>
</feature>
<dbReference type="EMBL" id="JACHFK010000004">
    <property type="protein sequence ID" value="MBB5376545.1"/>
    <property type="molecule type" value="Genomic_DNA"/>
</dbReference>
<reference evidence="5" key="2">
    <citation type="journal article" date="2019" name="Int. J. Syst. Evol. Microbiol.">
        <title>The Global Catalogue of Microorganisms (GCM) 10K type strain sequencing project: providing services to taxonomists for standard genome sequencing and annotation.</title>
        <authorList>
            <consortium name="The Broad Institute Genomics Platform"/>
            <consortium name="The Broad Institute Genome Sequencing Center for Infectious Disease"/>
            <person name="Wu L."/>
            <person name="Ma J."/>
        </authorList>
    </citation>
    <scope>NUCLEOTIDE SEQUENCE [LARGE SCALE GENOMIC DNA]</scope>
    <source>
        <strain evidence="5">CGMCC 1.18437</strain>
    </source>
</reference>
<keyword evidence="5" id="KW-1185">Reference proteome</keyword>
<dbReference type="Proteomes" id="UP000619376">
    <property type="component" value="Unassembled WGS sequence"/>
</dbReference>
<evidence type="ECO:0000256" key="1">
    <source>
        <dbReference type="SAM" id="Phobius"/>
    </source>
</evidence>
<feature type="transmembrane region" description="Helical" evidence="1">
    <location>
        <begin position="179"/>
        <end position="199"/>
    </location>
</feature>
<dbReference type="PANTHER" id="PTHR36844:SF1">
    <property type="entry name" value="PROTEASE PRSW"/>
    <property type="match status" value="1"/>
</dbReference>
<protein>
    <submittedName>
        <fullName evidence="3">RsiW-degrading membrane proteinase PrsW (M82 family)</fullName>
    </submittedName>
</protein>
<feature type="transmembrane region" description="Helical" evidence="1">
    <location>
        <begin position="245"/>
        <end position="263"/>
    </location>
</feature>
<dbReference type="InterPro" id="IPR026898">
    <property type="entry name" value="PrsW"/>
</dbReference>
<proteinExistence type="predicted"/>
<feature type="transmembrane region" description="Helical" evidence="1">
    <location>
        <begin position="12"/>
        <end position="32"/>
    </location>
</feature>
<accession>A0A7W8KEQ2</accession>
<feature type="transmembrane region" description="Helical" evidence="1">
    <location>
        <begin position="44"/>
        <end position="65"/>
    </location>
</feature>
<reference evidence="3 4" key="3">
    <citation type="submission" date="2020-08" db="EMBL/GenBank/DDBJ databases">
        <title>Genomic Encyclopedia of Type Strains, Phase IV (KMG-IV): sequencing the most valuable type-strain genomes for metagenomic binning, comparative biology and taxonomic classification.</title>
        <authorList>
            <person name="Goeker M."/>
        </authorList>
    </citation>
    <scope>NUCLEOTIDE SEQUENCE [LARGE SCALE GENOMIC DNA]</scope>
    <source>
        <strain evidence="3 4">DSM 27521</strain>
    </source>
</reference>
<evidence type="ECO:0000313" key="2">
    <source>
        <dbReference type="EMBL" id="GHF43218.1"/>
    </source>
</evidence>
<evidence type="ECO:0000313" key="3">
    <source>
        <dbReference type="EMBL" id="MBB5376545.1"/>
    </source>
</evidence>
<feature type="transmembrane region" description="Helical" evidence="1">
    <location>
        <begin position="211"/>
        <end position="230"/>
    </location>
</feature>
<gene>
    <name evidence="2" type="ORF">GCM10017781_19560</name>
    <name evidence="3" type="ORF">HNQ07_002009</name>
</gene>
<name>A0A7W8KEQ2_9DEIO</name>
<reference evidence="2" key="1">
    <citation type="journal article" date="2014" name="Int. J. Syst. Evol. Microbiol.">
        <title>Complete genome of a new Firmicutes species belonging to the dominant human colonic microbiota ('Ruminococcus bicirculans') reveals two chromosomes and a selective capacity to utilize plant glucans.</title>
        <authorList>
            <consortium name="NISC Comparative Sequencing Program"/>
            <person name="Wegmann U."/>
            <person name="Louis P."/>
            <person name="Goesmann A."/>
            <person name="Henrissat B."/>
            <person name="Duncan S.H."/>
            <person name="Flint H.J."/>
        </authorList>
    </citation>
    <scope>NUCLEOTIDE SEQUENCE</scope>
    <source>
        <strain evidence="2">CGMCC 1.18437</strain>
    </source>
</reference>
<evidence type="ECO:0000313" key="5">
    <source>
        <dbReference type="Proteomes" id="UP000619376"/>
    </source>
</evidence>